<dbReference type="STRING" id="84645.A0A498P088"/>
<dbReference type="GO" id="GO:0097730">
    <property type="term" value="C:non-motile cilium"/>
    <property type="evidence" value="ECO:0007669"/>
    <property type="project" value="TreeGrafter"/>
</dbReference>
<dbReference type="GO" id="GO:0036064">
    <property type="term" value="C:ciliary basal body"/>
    <property type="evidence" value="ECO:0007669"/>
    <property type="project" value="TreeGrafter"/>
</dbReference>
<dbReference type="GO" id="GO:0042073">
    <property type="term" value="P:intraciliary transport"/>
    <property type="evidence" value="ECO:0007669"/>
    <property type="project" value="TreeGrafter"/>
</dbReference>
<keyword evidence="2" id="KW-0282">Flagellum</keyword>
<feature type="region of interest" description="Disordered" evidence="1">
    <location>
        <begin position="1"/>
        <end position="20"/>
    </location>
</feature>
<evidence type="ECO:0000256" key="1">
    <source>
        <dbReference type="SAM" id="MobiDB-lite"/>
    </source>
</evidence>
<dbReference type="EMBL" id="QBIY01005260">
    <property type="protein sequence ID" value="RXN37970.1"/>
    <property type="molecule type" value="Genomic_DNA"/>
</dbReference>
<reference evidence="2 3" key="1">
    <citation type="submission" date="2018-03" db="EMBL/GenBank/DDBJ databases">
        <title>Draft genome sequence of Rohu Carp (Labeo rohita).</title>
        <authorList>
            <person name="Das P."/>
            <person name="Kushwaha B."/>
            <person name="Joshi C.G."/>
            <person name="Kumar D."/>
            <person name="Nagpure N.S."/>
            <person name="Sahoo L."/>
            <person name="Das S.P."/>
            <person name="Bit A."/>
            <person name="Patnaik S."/>
            <person name="Meher P.K."/>
            <person name="Jayasankar P."/>
            <person name="Koringa P.G."/>
            <person name="Patel N.V."/>
            <person name="Hinsu A.T."/>
            <person name="Kumar R."/>
            <person name="Pandey M."/>
            <person name="Agarwal S."/>
            <person name="Srivastava S."/>
            <person name="Singh M."/>
            <person name="Iquebal M.A."/>
            <person name="Jaiswal S."/>
            <person name="Angadi U.B."/>
            <person name="Kumar N."/>
            <person name="Raza M."/>
            <person name="Shah T.M."/>
            <person name="Rai A."/>
            <person name="Jena J.K."/>
        </authorList>
    </citation>
    <scope>NUCLEOTIDE SEQUENCE [LARGE SCALE GENOMIC DNA]</scope>
    <source>
        <strain evidence="2">DASCIFA01</strain>
        <tissue evidence="2">Testis</tissue>
    </source>
</reference>
<dbReference type="PANTHER" id="PTHR44117:SF1">
    <property type="entry name" value="INTRAFLAGELLAR TRANSPORT PROTEIN 88 HOMOLOG"/>
    <property type="match status" value="1"/>
</dbReference>
<gene>
    <name evidence="2" type="ORF">ROHU_001549</name>
</gene>
<comment type="caution">
    <text evidence="2">The sequence shown here is derived from an EMBL/GenBank/DDBJ whole genome shotgun (WGS) entry which is preliminary data.</text>
</comment>
<dbReference type="Proteomes" id="UP000290572">
    <property type="component" value="Unassembled WGS sequence"/>
</dbReference>
<dbReference type="GO" id="GO:1905515">
    <property type="term" value="P:non-motile cilium assembly"/>
    <property type="evidence" value="ECO:0007669"/>
    <property type="project" value="TreeGrafter"/>
</dbReference>
<sequence>MENVHLVPEEEEDDLYTGYNDYNPTFDSEDLHNDVAFQQAVRTSHGRRPPMTAKYPGTAIGGRPIGTAYGEDSCQGRKGEGVQESRIPVGTAMGRPMTGAVQDGAARPMTAVRAAGYSSAIARGSVFDPLGQSKGPAPPLETKNEDTPEEKIKILEKKVNDLIEESCLAHARGDLQLSLEKAKEAGRKERALVRQREQTGTADHINLDLTYSVSSLLHIKFTS</sequence>
<protein>
    <submittedName>
        <fullName evidence="2">Intraflagellar transport 88-like protein</fullName>
    </submittedName>
</protein>
<evidence type="ECO:0000313" key="3">
    <source>
        <dbReference type="Proteomes" id="UP000290572"/>
    </source>
</evidence>
<evidence type="ECO:0000313" key="2">
    <source>
        <dbReference type="EMBL" id="RXN37970.1"/>
    </source>
</evidence>
<dbReference type="GO" id="GO:0019894">
    <property type="term" value="F:kinesin binding"/>
    <property type="evidence" value="ECO:0007669"/>
    <property type="project" value="TreeGrafter"/>
</dbReference>
<dbReference type="AlphaFoldDB" id="A0A498P088"/>
<dbReference type="GO" id="GO:0060122">
    <property type="term" value="P:inner ear receptor cell stereocilium organization"/>
    <property type="evidence" value="ECO:0007669"/>
    <property type="project" value="TreeGrafter"/>
</dbReference>
<keyword evidence="3" id="KW-1185">Reference proteome</keyword>
<name>A0A498P088_LABRO</name>
<feature type="region of interest" description="Disordered" evidence="1">
    <location>
        <begin position="128"/>
        <end position="148"/>
    </location>
</feature>
<dbReference type="GO" id="GO:0005814">
    <property type="term" value="C:centriole"/>
    <property type="evidence" value="ECO:0007669"/>
    <property type="project" value="TreeGrafter"/>
</dbReference>
<feature type="region of interest" description="Disordered" evidence="1">
    <location>
        <begin position="41"/>
        <end position="60"/>
    </location>
</feature>
<dbReference type="PANTHER" id="PTHR44117">
    <property type="entry name" value="INTRAFLAGELLAR TRANSPORT PROTEIN 88 HOMOLOG"/>
    <property type="match status" value="1"/>
</dbReference>
<keyword evidence="2" id="KW-0966">Cell projection</keyword>
<keyword evidence="2" id="KW-0969">Cilium</keyword>
<proteinExistence type="predicted"/>
<accession>A0A498P088</accession>
<organism evidence="2 3">
    <name type="scientific">Labeo rohita</name>
    <name type="common">Indian major carp</name>
    <name type="synonym">Cyprinus rohita</name>
    <dbReference type="NCBI Taxonomy" id="84645"/>
    <lineage>
        <taxon>Eukaryota</taxon>
        <taxon>Metazoa</taxon>
        <taxon>Chordata</taxon>
        <taxon>Craniata</taxon>
        <taxon>Vertebrata</taxon>
        <taxon>Euteleostomi</taxon>
        <taxon>Actinopterygii</taxon>
        <taxon>Neopterygii</taxon>
        <taxon>Teleostei</taxon>
        <taxon>Ostariophysi</taxon>
        <taxon>Cypriniformes</taxon>
        <taxon>Cyprinidae</taxon>
        <taxon>Labeoninae</taxon>
        <taxon>Labeonini</taxon>
        <taxon>Labeo</taxon>
    </lineage>
</organism>
<dbReference type="GO" id="GO:0001822">
    <property type="term" value="P:kidney development"/>
    <property type="evidence" value="ECO:0007669"/>
    <property type="project" value="TreeGrafter"/>
</dbReference>
<dbReference type="GO" id="GO:0097546">
    <property type="term" value="C:ciliary base"/>
    <property type="evidence" value="ECO:0007669"/>
    <property type="project" value="TreeGrafter"/>
</dbReference>